<sequence length="299" mass="33779">MTQTPLKSFIENLLTTAPRSSGYDVDENEDDRSLSSYGSVSSDELSLEVKIVADNAKKPSQSLSDSLSLSASIGSCTDLFDWEQQQIVMENKGLPTRSINHCNPLFDAGGDMGKISSQRFQTFSEHFVDLRSLPTKRNDTLQLPPTTADRKWEEFRGSDSPDFLLRRPQRKGNNIPQLSVPFPESLPEAPDLKQTHRKRSNFLATRTTEKELEILSHLEQAASISNSSSLDDERQTRVRPQESHTYDADWNLNRSLHNKLPSPRNRERPLRAAKSMPSLSWLPPRLVTPVLQDSRPHSV</sequence>
<evidence type="ECO:0000313" key="2">
    <source>
        <dbReference type="EMBL" id="KAG7371733.1"/>
    </source>
</evidence>
<accession>A0A9K3M163</accession>
<keyword evidence="3" id="KW-1185">Reference proteome</keyword>
<evidence type="ECO:0000313" key="3">
    <source>
        <dbReference type="Proteomes" id="UP000693970"/>
    </source>
</evidence>
<proteinExistence type="predicted"/>
<evidence type="ECO:0000256" key="1">
    <source>
        <dbReference type="SAM" id="MobiDB-lite"/>
    </source>
</evidence>
<feature type="region of interest" description="Disordered" evidence="1">
    <location>
        <begin position="19"/>
        <end position="38"/>
    </location>
</feature>
<gene>
    <name evidence="2" type="ORF">IV203_017875</name>
</gene>
<dbReference type="Proteomes" id="UP000693970">
    <property type="component" value="Unassembled WGS sequence"/>
</dbReference>
<protein>
    <submittedName>
        <fullName evidence="2">Uncharacterized protein</fullName>
    </submittedName>
</protein>
<dbReference type="AlphaFoldDB" id="A0A9K3M163"/>
<feature type="compositionally biased region" description="Basic and acidic residues" evidence="1">
    <location>
        <begin position="231"/>
        <end position="247"/>
    </location>
</feature>
<comment type="caution">
    <text evidence="2">The sequence shown here is derived from an EMBL/GenBank/DDBJ whole genome shotgun (WGS) entry which is preliminary data.</text>
</comment>
<dbReference type="EMBL" id="JAGRRH010000003">
    <property type="protein sequence ID" value="KAG7371733.1"/>
    <property type="molecule type" value="Genomic_DNA"/>
</dbReference>
<organism evidence="2 3">
    <name type="scientific">Nitzschia inconspicua</name>
    <dbReference type="NCBI Taxonomy" id="303405"/>
    <lineage>
        <taxon>Eukaryota</taxon>
        <taxon>Sar</taxon>
        <taxon>Stramenopiles</taxon>
        <taxon>Ochrophyta</taxon>
        <taxon>Bacillariophyta</taxon>
        <taxon>Bacillariophyceae</taxon>
        <taxon>Bacillariophycidae</taxon>
        <taxon>Bacillariales</taxon>
        <taxon>Bacillariaceae</taxon>
        <taxon>Nitzschia</taxon>
    </lineage>
</organism>
<reference evidence="2" key="1">
    <citation type="journal article" date="2021" name="Sci. Rep.">
        <title>Diploid genomic architecture of Nitzschia inconspicua, an elite biomass production diatom.</title>
        <authorList>
            <person name="Oliver A."/>
            <person name="Podell S."/>
            <person name="Pinowska A."/>
            <person name="Traller J.C."/>
            <person name="Smith S.R."/>
            <person name="McClure R."/>
            <person name="Beliaev A."/>
            <person name="Bohutskyi P."/>
            <person name="Hill E.A."/>
            <person name="Rabines A."/>
            <person name="Zheng H."/>
            <person name="Allen L.Z."/>
            <person name="Kuo A."/>
            <person name="Grigoriev I.V."/>
            <person name="Allen A.E."/>
            <person name="Hazlebeck D."/>
            <person name="Allen E.E."/>
        </authorList>
    </citation>
    <scope>NUCLEOTIDE SEQUENCE</scope>
    <source>
        <strain evidence="2">Hildebrandi</strain>
    </source>
</reference>
<reference evidence="2" key="2">
    <citation type="submission" date="2021-04" db="EMBL/GenBank/DDBJ databases">
        <authorList>
            <person name="Podell S."/>
        </authorList>
    </citation>
    <scope>NUCLEOTIDE SEQUENCE</scope>
    <source>
        <strain evidence="2">Hildebrandi</strain>
    </source>
</reference>
<feature type="region of interest" description="Disordered" evidence="1">
    <location>
        <begin position="224"/>
        <end position="299"/>
    </location>
</feature>
<feature type="region of interest" description="Disordered" evidence="1">
    <location>
        <begin position="151"/>
        <end position="197"/>
    </location>
</feature>
<name>A0A9K3M163_9STRA</name>